<reference evidence="2" key="1">
    <citation type="journal article" date="2019" name="Int. J. Syst. Evol. Microbiol.">
        <title>The Global Catalogue of Microorganisms (GCM) 10K type strain sequencing project: providing services to taxonomists for standard genome sequencing and annotation.</title>
        <authorList>
            <consortium name="The Broad Institute Genomics Platform"/>
            <consortium name="The Broad Institute Genome Sequencing Center for Infectious Disease"/>
            <person name="Wu L."/>
            <person name="Ma J."/>
        </authorList>
    </citation>
    <scope>NUCLEOTIDE SEQUENCE [LARGE SCALE GENOMIC DNA]</scope>
    <source>
        <strain evidence="2">JCM 31405</strain>
    </source>
</reference>
<gene>
    <name evidence="1" type="ORF">GCM10008960_09490</name>
</gene>
<organism evidence="1 2">
    <name type="scientific">Deinococcus sedimenti</name>
    <dbReference type="NCBI Taxonomy" id="1867090"/>
    <lineage>
        <taxon>Bacteria</taxon>
        <taxon>Thermotogati</taxon>
        <taxon>Deinococcota</taxon>
        <taxon>Deinococci</taxon>
        <taxon>Deinococcales</taxon>
        <taxon>Deinococcaceae</taxon>
        <taxon>Deinococcus</taxon>
    </lineage>
</organism>
<dbReference type="EMBL" id="BMQN01000001">
    <property type="protein sequence ID" value="GGR84551.1"/>
    <property type="molecule type" value="Genomic_DNA"/>
</dbReference>
<evidence type="ECO:0000313" key="2">
    <source>
        <dbReference type="Proteomes" id="UP000644548"/>
    </source>
</evidence>
<dbReference type="RefSeq" id="WP_189071949.1">
    <property type="nucleotide sequence ID" value="NZ_BMQN01000001.1"/>
</dbReference>
<sequence length="111" mass="11991">MTYRIEWRLTDGTPAPAPELGVIQPGETKSITRVLVNTGEESFRGVQFTLMDDLDGTLTVTVNGDRLTPEQTYTTGSVGPGESVTVVYTRFMPTTSAGGAFRAYIDISALK</sequence>
<evidence type="ECO:0000313" key="1">
    <source>
        <dbReference type="EMBL" id="GGR84551.1"/>
    </source>
</evidence>
<protein>
    <submittedName>
        <fullName evidence="1">Uncharacterized protein</fullName>
    </submittedName>
</protein>
<proteinExistence type="predicted"/>
<keyword evidence="2" id="KW-1185">Reference proteome</keyword>
<comment type="caution">
    <text evidence="1">The sequence shown here is derived from an EMBL/GenBank/DDBJ whole genome shotgun (WGS) entry which is preliminary data.</text>
</comment>
<accession>A0ABQ2S0F7</accession>
<name>A0ABQ2S0F7_9DEIO</name>
<dbReference type="Proteomes" id="UP000644548">
    <property type="component" value="Unassembled WGS sequence"/>
</dbReference>